<keyword evidence="5 9" id="KW-0697">Rotamase</keyword>
<evidence type="ECO:0000256" key="9">
    <source>
        <dbReference type="PROSITE-ProRule" id="PRU00277"/>
    </source>
</evidence>
<accession>A0A1I1W5R9</accession>
<dbReference type="GO" id="GO:0042026">
    <property type="term" value="P:protein refolding"/>
    <property type="evidence" value="ECO:0007669"/>
    <property type="project" value="UniProtKB-ARBA"/>
</dbReference>
<evidence type="ECO:0000256" key="1">
    <source>
        <dbReference type="ARBA" id="ARBA00000971"/>
    </source>
</evidence>
<dbReference type="InterPro" id="IPR001179">
    <property type="entry name" value="PPIase_FKBP_dom"/>
</dbReference>
<dbReference type="SUPFAM" id="SSF54534">
    <property type="entry name" value="FKBP-like"/>
    <property type="match status" value="1"/>
</dbReference>
<dbReference type="GO" id="GO:0005737">
    <property type="term" value="C:cytoplasm"/>
    <property type="evidence" value="ECO:0007669"/>
    <property type="project" value="UniProtKB-SubCell"/>
</dbReference>
<comment type="subcellular location">
    <subcellularLocation>
        <location evidence="2">Cytoplasm</location>
    </subcellularLocation>
</comment>
<evidence type="ECO:0000256" key="2">
    <source>
        <dbReference type="ARBA" id="ARBA00004496"/>
    </source>
</evidence>
<dbReference type="Pfam" id="PF00254">
    <property type="entry name" value="FKBP_C"/>
    <property type="match status" value="1"/>
</dbReference>
<comment type="similarity">
    <text evidence="3 10">Belongs to the FKBP-type PPIase family.</text>
</comment>
<comment type="function">
    <text evidence="8">Also involved in hydrogenase metallocenter assembly, probably by participating in the nickel insertion step. This function in hydrogenase biosynthesis requires chaperone activity and the presence of the metal-binding domain, but not PPIase activity.</text>
</comment>
<keyword evidence="4" id="KW-0963">Cytoplasm</keyword>
<dbReference type="OrthoDB" id="9808891at2"/>
<evidence type="ECO:0000259" key="11">
    <source>
        <dbReference type="PROSITE" id="PS50059"/>
    </source>
</evidence>
<dbReference type="PANTHER" id="PTHR47861:SF3">
    <property type="entry name" value="FKBP-TYPE PEPTIDYL-PROLYL CIS-TRANS ISOMERASE SLYD"/>
    <property type="match status" value="1"/>
</dbReference>
<evidence type="ECO:0000256" key="6">
    <source>
        <dbReference type="ARBA" id="ARBA00023186"/>
    </source>
</evidence>
<gene>
    <name evidence="12" type="ORF">SAMN05660831_02524</name>
</gene>
<name>A0A1I1W5R9_9GAMM</name>
<dbReference type="PANTHER" id="PTHR47861">
    <property type="entry name" value="FKBP-TYPE PEPTIDYL-PROLYL CIS-TRANS ISOMERASE SLYD"/>
    <property type="match status" value="1"/>
</dbReference>
<proteinExistence type="inferred from homology"/>
<evidence type="ECO:0000256" key="10">
    <source>
        <dbReference type="RuleBase" id="RU003915"/>
    </source>
</evidence>
<evidence type="ECO:0000256" key="4">
    <source>
        <dbReference type="ARBA" id="ARBA00022490"/>
    </source>
</evidence>
<dbReference type="EC" id="5.2.1.8" evidence="10"/>
<evidence type="ECO:0000313" key="12">
    <source>
        <dbReference type="EMBL" id="SFD88320.1"/>
    </source>
</evidence>
<dbReference type="RefSeq" id="WP_093429133.1">
    <property type="nucleotide sequence ID" value="NZ_FOMJ01000011.1"/>
</dbReference>
<evidence type="ECO:0000256" key="3">
    <source>
        <dbReference type="ARBA" id="ARBA00006577"/>
    </source>
</evidence>
<feature type="domain" description="PPIase FKBP-type" evidence="11">
    <location>
        <begin position="7"/>
        <end position="82"/>
    </location>
</feature>
<evidence type="ECO:0000313" key="13">
    <source>
        <dbReference type="Proteomes" id="UP000198611"/>
    </source>
</evidence>
<dbReference type="STRING" id="1123397.SAMN05660831_02524"/>
<evidence type="ECO:0000256" key="7">
    <source>
        <dbReference type="ARBA" id="ARBA00023235"/>
    </source>
</evidence>
<dbReference type="Gene3D" id="3.10.50.40">
    <property type="match status" value="1"/>
</dbReference>
<dbReference type="GO" id="GO:0003755">
    <property type="term" value="F:peptidyl-prolyl cis-trans isomerase activity"/>
    <property type="evidence" value="ECO:0007669"/>
    <property type="project" value="UniProtKB-UniRule"/>
</dbReference>
<dbReference type="EMBL" id="FOMJ01000011">
    <property type="protein sequence ID" value="SFD88320.1"/>
    <property type="molecule type" value="Genomic_DNA"/>
</dbReference>
<organism evidence="12 13">
    <name type="scientific">Thiohalospira halophila DSM 15071</name>
    <dbReference type="NCBI Taxonomy" id="1123397"/>
    <lineage>
        <taxon>Bacteria</taxon>
        <taxon>Pseudomonadati</taxon>
        <taxon>Pseudomonadota</taxon>
        <taxon>Gammaproteobacteria</taxon>
        <taxon>Thiohalospirales</taxon>
        <taxon>Thiohalospiraceae</taxon>
        <taxon>Thiohalospira</taxon>
    </lineage>
</organism>
<dbReference type="PROSITE" id="PS50059">
    <property type="entry name" value="FKBP_PPIASE"/>
    <property type="match status" value="1"/>
</dbReference>
<reference evidence="12 13" key="1">
    <citation type="submission" date="2016-10" db="EMBL/GenBank/DDBJ databases">
        <authorList>
            <person name="de Groot N.N."/>
        </authorList>
    </citation>
    <scope>NUCLEOTIDE SEQUENCE [LARGE SCALE GENOMIC DNA]</scope>
    <source>
        <strain evidence="12 13">HL3</strain>
    </source>
</reference>
<keyword evidence="6" id="KW-0143">Chaperone</keyword>
<dbReference type="AlphaFoldDB" id="A0A1I1W5R9"/>
<protein>
    <recommendedName>
        <fullName evidence="10">Peptidyl-prolyl cis-trans isomerase</fullName>
        <ecNumber evidence="10">5.2.1.8</ecNumber>
    </recommendedName>
</protein>
<keyword evidence="13" id="KW-1185">Reference proteome</keyword>
<sequence>MSNIQSQKVVTIDYTLTDDNSEVIDESTGGQFAYLHGSSNIIPGLEDALVGKEPGEQVQVTLAPDDAYGARDDQLLQTVPRDMFPEGAEVAVGNRFQAQGPDGDTIVLTVTNVGDEEVEVDANHPLAGETLHFDVKVVDIRDASSEELEHGHVHGPEGHEH</sequence>
<dbReference type="Proteomes" id="UP000198611">
    <property type="component" value="Unassembled WGS sequence"/>
</dbReference>
<comment type="catalytic activity">
    <reaction evidence="1 9 10">
        <text>[protein]-peptidylproline (omega=180) = [protein]-peptidylproline (omega=0)</text>
        <dbReference type="Rhea" id="RHEA:16237"/>
        <dbReference type="Rhea" id="RHEA-COMP:10747"/>
        <dbReference type="Rhea" id="RHEA-COMP:10748"/>
        <dbReference type="ChEBI" id="CHEBI:83833"/>
        <dbReference type="ChEBI" id="CHEBI:83834"/>
        <dbReference type="EC" id="5.2.1.8"/>
    </reaction>
</comment>
<evidence type="ECO:0000256" key="8">
    <source>
        <dbReference type="ARBA" id="ARBA00037071"/>
    </source>
</evidence>
<dbReference type="InterPro" id="IPR046357">
    <property type="entry name" value="PPIase_dom_sf"/>
</dbReference>
<evidence type="ECO:0000256" key="5">
    <source>
        <dbReference type="ARBA" id="ARBA00023110"/>
    </source>
</evidence>
<keyword evidence="7 9" id="KW-0413">Isomerase</keyword>